<evidence type="ECO:0000313" key="3">
    <source>
        <dbReference type="Proteomes" id="UP000003163"/>
    </source>
</evidence>
<accession>J9D9T9</accession>
<reference evidence="3" key="2">
    <citation type="submission" date="2015-07" db="EMBL/GenBank/DDBJ databases">
        <title>Contrasting host-pathogen interactions and genome evolution in two generalist and specialist microsporidian pathogens of mosquitoes.</title>
        <authorList>
            <consortium name="The Broad Institute Genomics Platform"/>
            <consortium name="The Broad Institute Genome Sequencing Center for Infectious Disease"/>
            <person name="Cuomo C.A."/>
            <person name="Sanscrainte N.D."/>
            <person name="Goldberg J.M."/>
            <person name="Heiman D."/>
            <person name="Young S."/>
            <person name="Zeng Q."/>
            <person name="Becnel J.J."/>
            <person name="Birren B.W."/>
        </authorList>
    </citation>
    <scope>NUCLEOTIDE SEQUENCE [LARGE SCALE GENOMIC DNA]</scope>
    <source>
        <strain evidence="3">USNM 41457</strain>
    </source>
</reference>
<proteinExistence type="predicted"/>
<dbReference type="SUPFAM" id="SSF48350">
    <property type="entry name" value="GTPase activation domain, GAP"/>
    <property type="match status" value="1"/>
</dbReference>
<dbReference type="Pfam" id="PF00620">
    <property type="entry name" value="RhoGAP"/>
    <property type="match status" value="1"/>
</dbReference>
<feature type="domain" description="Rho-GAP" evidence="1">
    <location>
        <begin position="74"/>
        <end position="272"/>
    </location>
</feature>
<dbReference type="Proteomes" id="UP000003163">
    <property type="component" value="Unassembled WGS sequence"/>
</dbReference>
<dbReference type="HOGENOM" id="CLU_1008405_0_0_1"/>
<gene>
    <name evidence="2" type="ORF">EDEG_01456</name>
</gene>
<protein>
    <recommendedName>
        <fullName evidence="1">Rho-GAP domain-containing protein</fullName>
    </recommendedName>
</protein>
<dbReference type="OrthoDB" id="20689at2759"/>
<dbReference type="EMBL" id="AFBI03000021">
    <property type="protein sequence ID" value="EJW04274.1"/>
    <property type="molecule type" value="Genomic_DNA"/>
</dbReference>
<comment type="caution">
    <text evidence="2">The sequence shown here is derived from an EMBL/GenBank/DDBJ whole genome shotgun (WGS) entry which is preliminary data.</text>
</comment>
<dbReference type="InterPro" id="IPR000198">
    <property type="entry name" value="RhoGAP_dom"/>
</dbReference>
<dbReference type="InParanoid" id="J9D9T9"/>
<dbReference type="OMA" id="KFSYTRI"/>
<organism evidence="2 3">
    <name type="scientific">Edhazardia aedis (strain USNM 41457)</name>
    <name type="common">Microsporidian parasite</name>
    <dbReference type="NCBI Taxonomy" id="1003232"/>
    <lineage>
        <taxon>Eukaryota</taxon>
        <taxon>Fungi</taxon>
        <taxon>Fungi incertae sedis</taxon>
        <taxon>Microsporidia</taxon>
        <taxon>Edhazardia</taxon>
    </lineage>
</organism>
<keyword evidence="3" id="KW-1185">Reference proteome</keyword>
<dbReference type="InterPro" id="IPR008936">
    <property type="entry name" value="Rho_GTPase_activation_prot"/>
</dbReference>
<evidence type="ECO:0000313" key="2">
    <source>
        <dbReference type="EMBL" id="EJW04274.1"/>
    </source>
</evidence>
<reference evidence="2 3" key="1">
    <citation type="submission" date="2011-08" db="EMBL/GenBank/DDBJ databases">
        <authorList>
            <person name="Liu Z.J."/>
            <person name="Shi F.L."/>
            <person name="Lu J.Q."/>
            <person name="Li M."/>
            <person name="Wang Z.L."/>
        </authorList>
    </citation>
    <scope>NUCLEOTIDE SEQUENCE [LARGE SCALE GENOMIC DNA]</scope>
    <source>
        <strain evidence="2 3">USNM 41457</strain>
    </source>
</reference>
<sequence>MSECDGYEAQKFGVNDLDSKEFEEYRRFCFEKNKEYLNEYCCFSERVTIHYNQGFSCFFKPKNFTRENIQDYPTELKFSSTRILIPIEFDAIMTALLQKNIGQRGIFRVSQSKKDLDEIFIKTQHMINENCSRNEFLSEYLKHNEFLLAQTFTRMFSLYENTLFPHNLRSAAIKFDSIRFEDIKSRCYKTLFVSLPRRNRFLIESICFFLIKIVDQRVLCENSTEKKNEMKQIVTCIAPRIFLVKSEQIPSLEIFKLINILQYIITNIESIIAIDK</sequence>
<evidence type="ECO:0000259" key="1">
    <source>
        <dbReference type="PROSITE" id="PS50238"/>
    </source>
</evidence>
<dbReference type="Gene3D" id="1.10.555.10">
    <property type="entry name" value="Rho GTPase activation protein"/>
    <property type="match status" value="1"/>
</dbReference>
<dbReference type="PROSITE" id="PS50238">
    <property type="entry name" value="RHOGAP"/>
    <property type="match status" value="1"/>
</dbReference>
<dbReference type="AlphaFoldDB" id="J9D9T9"/>
<dbReference type="GO" id="GO:0007165">
    <property type="term" value="P:signal transduction"/>
    <property type="evidence" value="ECO:0007669"/>
    <property type="project" value="InterPro"/>
</dbReference>
<dbReference type="VEuPathDB" id="MicrosporidiaDB:EDEG_01456"/>
<name>J9D9T9_EDHAE</name>
<dbReference type="SMART" id="SM00324">
    <property type="entry name" value="RhoGAP"/>
    <property type="match status" value="1"/>
</dbReference>
<dbReference type="STRING" id="1003232.J9D9T9"/>